<sequence length="162" mass="17255">MALVFARHYRTPYSTCADECDEKTNTLTTSKRGNEKGHEEGSYGGAPYDGAACRRCRGTACRAPTTHPYVIGGSYYRKNKVPGFRSGASGKTAAGSEALARPGPQPNLLPSLATGSRHPARDWRDPAPGMAGNNPPRQELAGKSCSEGNPSRIKAIPDLHGR</sequence>
<reference evidence="2" key="1">
    <citation type="submission" date="2019-02" db="EMBL/GenBank/DDBJ databases">
        <authorList>
            <person name="Gruber-Vodicka R. H."/>
            <person name="Seah K. B. B."/>
        </authorList>
    </citation>
    <scope>NUCLEOTIDE SEQUENCE</scope>
    <source>
        <strain evidence="2">BECK_DK161</strain>
        <strain evidence="3">BECK_DK47</strain>
    </source>
</reference>
<protein>
    <submittedName>
        <fullName evidence="2">Uncharacterized protein</fullName>
    </submittedName>
</protein>
<dbReference type="AlphaFoldDB" id="A0A450SPG5"/>
<evidence type="ECO:0000256" key="1">
    <source>
        <dbReference type="SAM" id="MobiDB-lite"/>
    </source>
</evidence>
<name>A0A450SPG5_9GAMM</name>
<organism evidence="2">
    <name type="scientific">Candidatus Kentrum sp. DK</name>
    <dbReference type="NCBI Taxonomy" id="2126562"/>
    <lineage>
        <taxon>Bacteria</taxon>
        <taxon>Pseudomonadati</taxon>
        <taxon>Pseudomonadota</taxon>
        <taxon>Gammaproteobacteria</taxon>
        <taxon>Candidatus Kentrum</taxon>
    </lineage>
</organism>
<feature type="region of interest" description="Disordered" evidence="1">
    <location>
        <begin position="81"/>
        <end position="162"/>
    </location>
</feature>
<gene>
    <name evidence="3" type="ORF">BECKDK2373B_GA0170837_12981</name>
    <name evidence="2" type="ORF">BECKDK2373C_GA0170839_105015</name>
</gene>
<dbReference type="EMBL" id="CAADEX010000298">
    <property type="protein sequence ID" value="VFJ70801.1"/>
    <property type="molecule type" value="Genomic_DNA"/>
</dbReference>
<dbReference type="EMBL" id="CAADEY010000050">
    <property type="protein sequence ID" value="VFJ55824.1"/>
    <property type="molecule type" value="Genomic_DNA"/>
</dbReference>
<evidence type="ECO:0000313" key="3">
    <source>
        <dbReference type="EMBL" id="VFJ70801.1"/>
    </source>
</evidence>
<accession>A0A450SPG5</accession>
<evidence type="ECO:0000313" key="2">
    <source>
        <dbReference type="EMBL" id="VFJ55824.1"/>
    </source>
</evidence>
<proteinExistence type="predicted"/>